<keyword evidence="1" id="KW-1133">Transmembrane helix</keyword>
<dbReference type="PIRSF" id="PIRSF029393">
    <property type="entry name" value="UCP029393"/>
    <property type="match status" value="1"/>
</dbReference>
<evidence type="ECO:0000313" key="3">
    <source>
        <dbReference type="Proteomes" id="UP000015503"/>
    </source>
</evidence>
<dbReference type="OrthoDB" id="7021410at2"/>
<dbReference type="InterPro" id="IPR016917">
    <property type="entry name" value="UCP029393"/>
</dbReference>
<keyword evidence="3" id="KW-1185">Reference proteome</keyword>
<dbReference type="Pfam" id="PF11157">
    <property type="entry name" value="DUF2937"/>
    <property type="match status" value="1"/>
</dbReference>
<dbReference type="KEGG" id="pre:PCA10_18550"/>
<evidence type="ECO:0000313" key="2">
    <source>
        <dbReference type="EMBL" id="BAN47587.1"/>
    </source>
</evidence>
<evidence type="ECO:0000256" key="1">
    <source>
        <dbReference type="SAM" id="Phobius"/>
    </source>
</evidence>
<dbReference type="RefSeq" id="WP_016491787.1">
    <property type="nucleotide sequence ID" value="NC_021499.1"/>
</dbReference>
<keyword evidence="1" id="KW-0812">Transmembrane</keyword>
<dbReference type="HOGENOM" id="CLU_119061_0_0_6"/>
<protein>
    <recommendedName>
        <fullName evidence="4">DUF2937 family protein</fullName>
    </recommendedName>
</protein>
<sequence>MLRSYLRLMLFTLGLLVGVQVPGFIDDYAKRVEAHRLEAEQGLKGFRETAQRFFQGDLDALVAHYRASDDPVMRSDADSVSHLVARDRLLQQEWQALQGPWYQCAWHVLAMANPGLRQETFGAYSYQLLLRPEAIAWGLASGLLLAWVVESCLLLLGAAAGIGRSKKVLQRHRL</sequence>
<gene>
    <name evidence="2" type="ORF">PCA10_18550</name>
</gene>
<organism evidence="2 3">
    <name type="scientific">Metapseudomonas resinovorans NBRC 106553</name>
    <dbReference type="NCBI Taxonomy" id="1245471"/>
    <lineage>
        <taxon>Bacteria</taxon>
        <taxon>Pseudomonadati</taxon>
        <taxon>Pseudomonadota</taxon>
        <taxon>Gammaproteobacteria</taxon>
        <taxon>Pseudomonadales</taxon>
        <taxon>Pseudomonadaceae</taxon>
        <taxon>Metapseudomonas</taxon>
    </lineage>
</organism>
<dbReference type="Proteomes" id="UP000015503">
    <property type="component" value="Chromosome"/>
</dbReference>
<dbReference type="InterPro" id="IPR022584">
    <property type="entry name" value="DUF2937"/>
</dbReference>
<dbReference type="EMBL" id="AP013068">
    <property type="protein sequence ID" value="BAN47587.1"/>
    <property type="molecule type" value="Genomic_DNA"/>
</dbReference>
<name>S6ADT4_METRE</name>
<accession>S6ADT4</accession>
<dbReference type="AlphaFoldDB" id="S6ADT4"/>
<dbReference type="STRING" id="1245471.PCA10_18550"/>
<dbReference type="eggNOG" id="ENOG5032YDB">
    <property type="taxonomic scope" value="Bacteria"/>
</dbReference>
<keyword evidence="1" id="KW-0472">Membrane</keyword>
<proteinExistence type="predicted"/>
<evidence type="ECO:0008006" key="4">
    <source>
        <dbReference type="Google" id="ProtNLM"/>
    </source>
</evidence>
<dbReference type="PATRIC" id="fig|1245471.3.peg.1879"/>
<reference evidence="2 3" key="1">
    <citation type="journal article" date="2013" name="Genome Announc.">
        <title>Complete Genome Sequence of the Carbazole Degrader Pseudomonas resinovorans Strain CA10 (NBRC 106553).</title>
        <authorList>
            <person name="Shintani M."/>
            <person name="Hosoyama A."/>
            <person name="Ohji S."/>
            <person name="Tsuchikane K."/>
            <person name="Takarada H."/>
            <person name="Yamazoe A."/>
            <person name="Fujita N."/>
            <person name="Nojiri H."/>
        </authorList>
    </citation>
    <scope>NUCLEOTIDE SEQUENCE [LARGE SCALE GENOMIC DNA]</scope>
    <source>
        <strain evidence="2 3">NBRC 106553</strain>
    </source>
</reference>
<feature type="transmembrane region" description="Helical" evidence="1">
    <location>
        <begin position="134"/>
        <end position="163"/>
    </location>
</feature>